<accession>A0ABS8VU06</accession>
<dbReference type="EMBL" id="JAJSOJ010000016">
    <property type="protein sequence ID" value="MCE0743326.1"/>
    <property type="molecule type" value="Genomic_DNA"/>
</dbReference>
<reference evidence="2 3" key="1">
    <citation type="submission" date="2021-12" db="EMBL/GenBank/DDBJ databases">
        <title>Genome sequence of Acetobacter sicerae DmPark20a_162.</title>
        <authorList>
            <person name="Chaston J.M."/>
        </authorList>
    </citation>
    <scope>NUCLEOTIDE SEQUENCE [LARGE SCALE GENOMIC DNA]</scope>
    <source>
        <strain evidence="2 3">DmPark20a_162</strain>
    </source>
</reference>
<keyword evidence="1" id="KW-0812">Transmembrane</keyword>
<evidence type="ECO:0000313" key="2">
    <source>
        <dbReference type="EMBL" id="MCE0743326.1"/>
    </source>
</evidence>
<feature type="transmembrane region" description="Helical" evidence="1">
    <location>
        <begin position="69"/>
        <end position="90"/>
    </location>
</feature>
<dbReference type="Proteomes" id="UP001521074">
    <property type="component" value="Unassembled WGS sequence"/>
</dbReference>
<organism evidence="2 3">
    <name type="scientific">Acetobacter sicerae</name>
    <dbReference type="NCBI Taxonomy" id="85325"/>
    <lineage>
        <taxon>Bacteria</taxon>
        <taxon>Pseudomonadati</taxon>
        <taxon>Pseudomonadota</taxon>
        <taxon>Alphaproteobacteria</taxon>
        <taxon>Acetobacterales</taxon>
        <taxon>Acetobacteraceae</taxon>
        <taxon>Acetobacter</taxon>
    </lineage>
</organism>
<name>A0ABS8VU06_9PROT</name>
<evidence type="ECO:0000313" key="3">
    <source>
        <dbReference type="Proteomes" id="UP001521074"/>
    </source>
</evidence>
<gene>
    <name evidence="2" type="ORF">LWC05_05400</name>
</gene>
<keyword evidence="3" id="KW-1185">Reference proteome</keyword>
<dbReference type="RefSeq" id="WP_232876884.1">
    <property type="nucleotide sequence ID" value="NZ_JAJSOJ010000016.1"/>
</dbReference>
<protein>
    <submittedName>
        <fullName evidence="2">Uncharacterized protein</fullName>
    </submittedName>
</protein>
<keyword evidence="1" id="KW-1133">Transmembrane helix</keyword>
<comment type="caution">
    <text evidence="2">The sequence shown here is derived from an EMBL/GenBank/DDBJ whole genome shotgun (WGS) entry which is preliminary data.</text>
</comment>
<proteinExistence type="predicted"/>
<evidence type="ECO:0000256" key="1">
    <source>
        <dbReference type="SAM" id="Phobius"/>
    </source>
</evidence>
<keyword evidence="1" id="KW-0472">Membrane</keyword>
<sequence length="95" mass="10683">MSDPAPLTPDHYITRSEMQLYRDDLRKAELEIVEIKAMQKMAQTDLTSIKSVLGTITNELRSMRGWKQFLITGGIGFGWGIFQAICHYFGLGSAS</sequence>